<dbReference type="NCBIfam" id="TIGR01726">
    <property type="entry name" value="HEQRo_perm_3TM"/>
    <property type="match status" value="1"/>
</dbReference>
<feature type="transmembrane region" description="Helical" evidence="12">
    <location>
        <begin position="248"/>
        <end position="271"/>
    </location>
</feature>
<dbReference type="SUPFAM" id="SSF161098">
    <property type="entry name" value="MetI-like"/>
    <property type="match status" value="1"/>
</dbReference>
<dbReference type="Proteomes" id="UP000464674">
    <property type="component" value="Chromosome"/>
</dbReference>
<dbReference type="CDD" id="cd06261">
    <property type="entry name" value="TM_PBP2"/>
    <property type="match status" value="1"/>
</dbReference>
<evidence type="ECO:0000256" key="2">
    <source>
        <dbReference type="ARBA" id="ARBA00010072"/>
    </source>
</evidence>
<dbReference type="OrthoDB" id="7190458at2"/>
<feature type="transmembrane region" description="Helical" evidence="12">
    <location>
        <begin position="21"/>
        <end position="38"/>
    </location>
</feature>
<evidence type="ECO:0000256" key="6">
    <source>
        <dbReference type="ARBA" id="ARBA00022970"/>
    </source>
</evidence>
<keyword evidence="8 12" id="KW-0472">Membrane</keyword>
<dbReference type="FunFam" id="1.10.3720.10:FF:000006">
    <property type="entry name" value="Glutamate/aspartate ABC transporter, permease protein GltK"/>
    <property type="match status" value="1"/>
</dbReference>
<evidence type="ECO:0000256" key="3">
    <source>
        <dbReference type="ARBA" id="ARBA00022448"/>
    </source>
</evidence>
<dbReference type="InterPro" id="IPR035906">
    <property type="entry name" value="MetI-like_sf"/>
</dbReference>
<evidence type="ECO:0000313" key="15">
    <source>
        <dbReference type="Proteomes" id="UP000464674"/>
    </source>
</evidence>
<evidence type="ECO:0000313" key="14">
    <source>
        <dbReference type="EMBL" id="QHC35599.1"/>
    </source>
</evidence>
<gene>
    <name evidence="14" type="ORF">FMA36_08990</name>
</gene>
<evidence type="ECO:0000256" key="11">
    <source>
        <dbReference type="ARBA" id="ARBA00073645"/>
    </source>
</evidence>
<feature type="transmembrane region" description="Helical" evidence="12">
    <location>
        <begin position="58"/>
        <end position="88"/>
    </location>
</feature>
<comment type="function">
    <text evidence="9">Part of the ABC transporter complex GltIJKL involved in glutamate and aspartate uptake. Probably responsible for the translocation of the substrate across the membrane.</text>
</comment>
<keyword evidence="4" id="KW-1003">Cell membrane</keyword>
<dbReference type="EMBL" id="CP041348">
    <property type="protein sequence ID" value="QHC35599.1"/>
    <property type="molecule type" value="Genomic_DNA"/>
</dbReference>
<dbReference type="Gene3D" id="1.10.3720.10">
    <property type="entry name" value="MetI-like"/>
    <property type="match status" value="1"/>
</dbReference>
<organism evidence="14 15">
    <name type="scientific">Komagataeibacter xylinus</name>
    <name type="common">Gluconacetobacter xylinus</name>
    <dbReference type="NCBI Taxonomy" id="28448"/>
    <lineage>
        <taxon>Bacteria</taxon>
        <taxon>Pseudomonadati</taxon>
        <taxon>Pseudomonadota</taxon>
        <taxon>Alphaproteobacteria</taxon>
        <taxon>Acetobacterales</taxon>
        <taxon>Acetobacteraceae</taxon>
        <taxon>Komagataeibacter</taxon>
    </lineage>
</organism>
<feature type="transmembrane region" description="Helical" evidence="12">
    <location>
        <begin position="100"/>
        <end position="120"/>
    </location>
</feature>
<evidence type="ECO:0000256" key="1">
    <source>
        <dbReference type="ARBA" id="ARBA00004429"/>
    </source>
</evidence>
<evidence type="ECO:0000256" key="12">
    <source>
        <dbReference type="RuleBase" id="RU363032"/>
    </source>
</evidence>
<keyword evidence="3 12" id="KW-0813">Transport</keyword>
<comment type="subunit">
    <text evidence="10">The complex is composed of two ATP-binding proteins (GltL), two transmembrane proteins (GltJ and GltK) and a solute-binding protein (GltI).</text>
</comment>
<dbReference type="InterPro" id="IPR043429">
    <property type="entry name" value="ArtM/GltK/GlnP/TcyL/YhdX-like"/>
</dbReference>
<keyword evidence="5 12" id="KW-0812">Transmembrane</keyword>
<dbReference type="InterPro" id="IPR010065">
    <property type="entry name" value="AA_ABC_transptr_permease_3TM"/>
</dbReference>
<dbReference type="GO" id="GO:0022857">
    <property type="term" value="F:transmembrane transporter activity"/>
    <property type="evidence" value="ECO:0007669"/>
    <property type="project" value="InterPro"/>
</dbReference>
<evidence type="ECO:0000256" key="5">
    <source>
        <dbReference type="ARBA" id="ARBA00022692"/>
    </source>
</evidence>
<dbReference type="PROSITE" id="PS50928">
    <property type="entry name" value="ABC_TM1"/>
    <property type="match status" value="1"/>
</dbReference>
<protein>
    <recommendedName>
        <fullName evidence="11">Glutamate/aspartate import permease protein GltK</fullName>
    </recommendedName>
</protein>
<dbReference type="PANTHER" id="PTHR30614">
    <property type="entry name" value="MEMBRANE COMPONENT OF AMINO ACID ABC TRANSPORTER"/>
    <property type="match status" value="1"/>
</dbReference>
<evidence type="ECO:0000256" key="9">
    <source>
        <dbReference type="ARBA" id="ARBA00060298"/>
    </source>
</evidence>
<reference evidence="14 15" key="1">
    <citation type="journal article" date="2020" name="Carbohydr. Polym.">
        <title>Characterization and optimization of production of bacterial cellulose from strain CGMCC 17276 based on whole-genome analysis.</title>
        <authorList>
            <person name="Lu T."/>
            <person name="Gao H."/>
            <person name="Liao B."/>
            <person name="Wu J."/>
            <person name="Zhang W."/>
            <person name="Huang J."/>
            <person name="Liu M."/>
            <person name="Huang J."/>
            <person name="Chang Z."/>
            <person name="Jin M."/>
            <person name="Yi Z."/>
            <person name="Jiang D."/>
        </authorList>
    </citation>
    <scope>NUCLEOTIDE SEQUENCE [LARGE SCALE GENOMIC DNA]</scope>
    <source>
        <strain evidence="14 15">CGMCC 17276</strain>
    </source>
</reference>
<dbReference type="AlphaFoldDB" id="A0A857FQ16"/>
<dbReference type="RefSeq" id="WP_159262050.1">
    <property type="nucleotide sequence ID" value="NZ_CP041348.1"/>
</dbReference>
<name>A0A857FQ16_KOMXY</name>
<dbReference type="Pfam" id="PF00528">
    <property type="entry name" value="BPD_transp_1"/>
    <property type="match status" value="1"/>
</dbReference>
<dbReference type="GO" id="GO:0006865">
    <property type="term" value="P:amino acid transport"/>
    <property type="evidence" value="ECO:0007669"/>
    <property type="project" value="UniProtKB-KW"/>
</dbReference>
<accession>A0A857FQ16</accession>
<dbReference type="InterPro" id="IPR000515">
    <property type="entry name" value="MetI-like"/>
</dbReference>
<evidence type="ECO:0000256" key="8">
    <source>
        <dbReference type="ARBA" id="ARBA00023136"/>
    </source>
</evidence>
<sequence>MKLPPAAQKHSRFLQTHRHNIVITLITVALAASVLNSMRKNPNFQWNVVWDYLFAPEILSGINVTLTLTVLSLLYGFVIGTIVSFMNVYGNVAARAIANIYLWIFRGTPQLVQLLFWYNLAVLYPTYGLHIPFTQHYILQGSVNDLITPFSAAILGLSLNEGAYMAEIMRSGISSIDLGQIEAARSLGMTKSQVIRRIVFPQSLAIIMPPMGNQAISVLKTTSLVSVISMSDLLYSAQNIYSRNFQTIPLLIVVCIWYLALTSIVGVLQSLMEKFIAKRI</sequence>
<dbReference type="PANTHER" id="PTHR30614:SF0">
    <property type="entry name" value="L-CYSTINE TRANSPORT SYSTEM PERMEASE PROTEIN TCYL"/>
    <property type="match status" value="1"/>
</dbReference>
<proteinExistence type="inferred from homology"/>
<keyword evidence="7 12" id="KW-1133">Transmembrane helix</keyword>
<keyword evidence="6" id="KW-0029">Amino-acid transport</keyword>
<comment type="subcellular location">
    <subcellularLocation>
        <location evidence="1">Cell inner membrane</location>
        <topology evidence="1">Multi-pass membrane protein</topology>
    </subcellularLocation>
    <subcellularLocation>
        <location evidence="12">Cell membrane</location>
        <topology evidence="12">Multi-pass membrane protein</topology>
    </subcellularLocation>
</comment>
<comment type="similarity">
    <text evidence="2">Belongs to the binding-protein-dependent transport system permease family. HisMQ subfamily.</text>
</comment>
<evidence type="ECO:0000256" key="4">
    <source>
        <dbReference type="ARBA" id="ARBA00022475"/>
    </source>
</evidence>
<evidence type="ECO:0000256" key="7">
    <source>
        <dbReference type="ARBA" id="ARBA00022989"/>
    </source>
</evidence>
<evidence type="ECO:0000256" key="10">
    <source>
        <dbReference type="ARBA" id="ARBA00062718"/>
    </source>
</evidence>
<feature type="domain" description="ABC transmembrane type-1" evidence="13">
    <location>
        <begin position="62"/>
        <end position="269"/>
    </location>
</feature>
<dbReference type="GO" id="GO:0043190">
    <property type="term" value="C:ATP-binding cassette (ABC) transporter complex"/>
    <property type="evidence" value="ECO:0007669"/>
    <property type="project" value="InterPro"/>
</dbReference>
<evidence type="ECO:0000259" key="13">
    <source>
        <dbReference type="PROSITE" id="PS50928"/>
    </source>
</evidence>